<keyword evidence="2" id="KW-1185">Reference proteome</keyword>
<evidence type="ECO:0000313" key="2">
    <source>
        <dbReference type="Proteomes" id="UP000215902"/>
    </source>
</evidence>
<name>A0A267DMF0_9PLAT</name>
<protein>
    <submittedName>
        <fullName evidence="1">Uncharacterized protein</fullName>
    </submittedName>
</protein>
<sequence length="149" mass="18251">MFEPDYCGPVDDLQEHRQQLQSDSVNWKDCIHRWKRSREKWRREALSLQQQTFEAARSASHWRERSGLTQAELRKAREQLTDWHRETQRCREAARQWKCEAVRWREMARAWKRQCCDLLEQKDDQQIAQLSQARQRHCVELRQPFASTW</sequence>
<dbReference type="EMBL" id="NIVC01003664">
    <property type="protein sequence ID" value="PAA50336.1"/>
    <property type="molecule type" value="Genomic_DNA"/>
</dbReference>
<reference evidence="1 2" key="1">
    <citation type="submission" date="2017-06" db="EMBL/GenBank/DDBJ databases">
        <title>A platform for efficient transgenesis in Macrostomum lignano, a flatworm model organism for stem cell research.</title>
        <authorList>
            <person name="Berezikov E."/>
        </authorList>
    </citation>
    <scope>NUCLEOTIDE SEQUENCE [LARGE SCALE GENOMIC DNA]</scope>
    <source>
        <strain evidence="1">DV1</strain>
        <tissue evidence="1">Whole organism</tissue>
    </source>
</reference>
<gene>
    <name evidence="1" type="ORF">BOX15_Mlig023814g1</name>
</gene>
<dbReference type="Proteomes" id="UP000215902">
    <property type="component" value="Unassembled WGS sequence"/>
</dbReference>
<dbReference type="AlphaFoldDB" id="A0A267DMF0"/>
<organism evidence="1 2">
    <name type="scientific">Macrostomum lignano</name>
    <dbReference type="NCBI Taxonomy" id="282301"/>
    <lineage>
        <taxon>Eukaryota</taxon>
        <taxon>Metazoa</taxon>
        <taxon>Spiralia</taxon>
        <taxon>Lophotrochozoa</taxon>
        <taxon>Platyhelminthes</taxon>
        <taxon>Rhabditophora</taxon>
        <taxon>Macrostomorpha</taxon>
        <taxon>Macrostomida</taxon>
        <taxon>Macrostomidae</taxon>
        <taxon>Macrostomum</taxon>
    </lineage>
</organism>
<proteinExistence type="predicted"/>
<comment type="caution">
    <text evidence="1">The sequence shown here is derived from an EMBL/GenBank/DDBJ whole genome shotgun (WGS) entry which is preliminary data.</text>
</comment>
<accession>A0A267DMF0</accession>
<evidence type="ECO:0000313" key="1">
    <source>
        <dbReference type="EMBL" id="PAA50336.1"/>
    </source>
</evidence>